<proteinExistence type="predicted"/>
<feature type="region of interest" description="Disordered" evidence="1">
    <location>
        <begin position="204"/>
        <end position="284"/>
    </location>
</feature>
<keyword evidence="2" id="KW-0732">Signal</keyword>
<feature type="compositionally biased region" description="Low complexity" evidence="1">
    <location>
        <begin position="466"/>
        <end position="478"/>
    </location>
</feature>
<protein>
    <submittedName>
        <fullName evidence="3">Uncharacterized protein</fullName>
    </submittedName>
</protein>
<feature type="chain" id="PRO_5044772329" evidence="2">
    <location>
        <begin position="29"/>
        <end position="673"/>
    </location>
</feature>
<feature type="signal peptide" evidence="2">
    <location>
        <begin position="1"/>
        <end position="28"/>
    </location>
</feature>
<gene>
    <name evidence="3" type="ORF">ACHAWU_004066</name>
</gene>
<feature type="compositionally biased region" description="Low complexity" evidence="1">
    <location>
        <begin position="355"/>
        <end position="364"/>
    </location>
</feature>
<dbReference type="EMBL" id="JALLBG020000108">
    <property type="protein sequence ID" value="KAL3764254.1"/>
    <property type="molecule type" value="Genomic_DNA"/>
</dbReference>
<feature type="compositionally biased region" description="Polar residues" evidence="1">
    <location>
        <begin position="366"/>
        <end position="379"/>
    </location>
</feature>
<feature type="region of interest" description="Disordered" evidence="1">
    <location>
        <begin position="340"/>
        <end position="379"/>
    </location>
</feature>
<evidence type="ECO:0000313" key="4">
    <source>
        <dbReference type="Proteomes" id="UP001530293"/>
    </source>
</evidence>
<reference evidence="3 4" key="1">
    <citation type="submission" date="2024-10" db="EMBL/GenBank/DDBJ databases">
        <title>Updated reference genomes for cyclostephanoid diatoms.</title>
        <authorList>
            <person name="Roberts W.R."/>
            <person name="Alverson A.J."/>
        </authorList>
    </citation>
    <scope>NUCLEOTIDE SEQUENCE [LARGE SCALE GENOMIC DNA]</scope>
    <source>
        <strain evidence="3 4">AJA232-27</strain>
    </source>
</reference>
<feature type="region of interest" description="Disordered" evidence="1">
    <location>
        <begin position="445"/>
        <end position="517"/>
    </location>
</feature>
<evidence type="ECO:0000256" key="2">
    <source>
        <dbReference type="SAM" id="SignalP"/>
    </source>
</evidence>
<feature type="compositionally biased region" description="Polar residues" evidence="1">
    <location>
        <begin position="445"/>
        <end position="460"/>
    </location>
</feature>
<evidence type="ECO:0000256" key="1">
    <source>
        <dbReference type="SAM" id="MobiDB-lite"/>
    </source>
</evidence>
<comment type="caution">
    <text evidence="3">The sequence shown here is derived from an EMBL/GenBank/DDBJ whole genome shotgun (WGS) entry which is preliminary data.</text>
</comment>
<feature type="compositionally biased region" description="Low complexity" evidence="1">
    <location>
        <begin position="267"/>
        <end position="284"/>
    </location>
</feature>
<feature type="compositionally biased region" description="Low complexity" evidence="1">
    <location>
        <begin position="498"/>
        <end position="517"/>
    </location>
</feature>
<sequence>MAILNRINIAALLAFLTANQNHVPLVSADVFVCGSDYSEASKNCTVNPACPSGEGCPSDKATCFVIPDDKCLGPTIFPSVAPSLSPMLVCGFSYDDALTNCRSNPECLDAKCENATHACFPIAVDLCPTSAPSYSPTTIPKVCGVDAFDAQANCLDLSMRCPSGDGCPSGKACFSVPADTCGSLKEPTMSPSVVMMTDSTMSPFATSTSQTTMSPSAMSTNQTMSPSDVLETTTTMSPSATSTSQTTMSPSAMSTNQTMSPSDVLETTTTTSNPTITPTTAMPTTSVPTASPIYSAFFCGETYELAEANCWTAEPCPSGSGCSKEGEDCFGISTDRCYSPAPTETPTGPGPRPSASPSVSTAPTYGPSTSRLPTMLPTLSPSASPIVNTFYCGVDYDDAMSRCDSATPCPSGAGCPSDMTCFGNIQCSTASPASIAETIATSAPSVPSTTITEGTGSVAPTVTAAPSSISEPSSSMPPYWEDIGEQTSTPQNATATGSTSVPSQSVTSSPQPLPTSSSIISASAKPTPISSSSSNTNVPTMSQVEFDPTNTFYCGDDYNDAATNCFTQVPCPNGEMDECPTGQSCFLIASCSSPSPAASSSSGATTMANGLQSMTPSATILPSSNSSGTLAPTWDFSSFTGSSDKSGCADVMTMNFFVKSVFWVGGMFGVLIM</sequence>
<feature type="compositionally biased region" description="Low complexity" evidence="1">
    <location>
        <begin position="232"/>
        <end position="255"/>
    </location>
</feature>
<feature type="compositionally biased region" description="Polar residues" evidence="1">
    <location>
        <begin position="485"/>
        <end position="497"/>
    </location>
</feature>
<organism evidence="3 4">
    <name type="scientific">Discostella pseudostelligera</name>
    <dbReference type="NCBI Taxonomy" id="259834"/>
    <lineage>
        <taxon>Eukaryota</taxon>
        <taxon>Sar</taxon>
        <taxon>Stramenopiles</taxon>
        <taxon>Ochrophyta</taxon>
        <taxon>Bacillariophyta</taxon>
        <taxon>Coscinodiscophyceae</taxon>
        <taxon>Thalassiosirophycidae</taxon>
        <taxon>Stephanodiscales</taxon>
        <taxon>Stephanodiscaceae</taxon>
        <taxon>Discostella</taxon>
    </lineage>
</organism>
<name>A0ABD3MJN7_9STRA</name>
<keyword evidence="4" id="KW-1185">Reference proteome</keyword>
<evidence type="ECO:0000313" key="3">
    <source>
        <dbReference type="EMBL" id="KAL3764254.1"/>
    </source>
</evidence>
<dbReference type="AlphaFoldDB" id="A0ABD3MJN7"/>
<feature type="compositionally biased region" description="Polar residues" evidence="1">
    <location>
        <begin position="204"/>
        <end position="226"/>
    </location>
</feature>
<dbReference type="Proteomes" id="UP001530293">
    <property type="component" value="Unassembled WGS sequence"/>
</dbReference>
<accession>A0ABD3MJN7</accession>